<gene>
    <name evidence="2" type="ORF">DYB32_010432</name>
</gene>
<reference evidence="2 3" key="1">
    <citation type="submission" date="2018-08" db="EMBL/GenBank/DDBJ databases">
        <title>Aphanomyces genome sequencing and annotation.</title>
        <authorList>
            <person name="Minardi D."/>
            <person name="Oidtmann B."/>
            <person name="Van Der Giezen M."/>
            <person name="Studholme D.J."/>
        </authorList>
    </citation>
    <scope>NUCLEOTIDE SEQUENCE [LARGE SCALE GENOMIC DNA]</scope>
    <source>
        <strain evidence="2 3">NJM0002</strain>
    </source>
</reference>
<sequence>MSILFCNAGFFSTRDIYAISLADRYKPIVDNDDLRLISHLLTNTSLKLRNQFFSGRLFNTSIGTPQGDSLSPVLFIVNLEAALRDLRRDLLPKLDINFKTIDYADSIDILCSSKKPSTASSKLLPLPWRNEISQ</sequence>
<proteinExistence type="predicted"/>
<dbReference type="EMBL" id="QUSY01003279">
    <property type="protein sequence ID" value="RHY18141.1"/>
    <property type="molecule type" value="Genomic_DNA"/>
</dbReference>
<dbReference type="PROSITE" id="PS50878">
    <property type="entry name" value="RT_POL"/>
    <property type="match status" value="1"/>
</dbReference>
<feature type="domain" description="Reverse transcriptase" evidence="1">
    <location>
        <begin position="1"/>
        <end position="134"/>
    </location>
</feature>
<organism evidence="2 3">
    <name type="scientific">Aphanomyces invadans</name>
    <dbReference type="NCBI Taxonomy" id="157072"/>
    <lineage>
        <taxon>Eukaryota</taxon>
        <taxon>Sar</taxon>
        <taxon>Stramenopiles</taxon>
        <taxon>Oomycota</taxon>
        <taxon>Saprolegniomycetes</taxon>
        <taxon>Saprolegniales</taxon>
        <taxon>Verrucalvaceae</taxon>
        <taxon>Aphanomyces</taxon>
    </lineage>
</organism>
<comment type="caution">
    <text evidence="2">The sequence shown here is derived from an EMBL/GenBank/DDBJ whole genome shotgun (WGS) entry which is preliminary data.</text>
</comment>
<protein>
    <recommendedName>
        <fullName evidence="1">Reverse transcriptase domain-containing protein</fullName>
    </recommendedName>
</protein>
<evidence type="ECO:0000313" key="3">
    <source>
        <dbReference type="Proteomes" id="UP000285060"/>
    </source>
</evidence>
<evidence type="ECO:0000313" key="2">
    <source>
        <dbReference type="EMBL" id="RHY18141.1"/>
    </source>
</evidence>
<evidence type="ECO:0000259" key="1">
    <source>
        <dbReference type="PROSITE" id="PS50878"/>
    </source>
</evidence>
<name>A0A3R7A1I8_9STRA</name>
<dbReference type="Proteomes" id="UP000285060">
    <property type="component" value="Unassembled WGS sequence"/>
</dbReference>
<accession>A0A3R7A1I8</accession>
<dbReference type="InterPro" id="IPR000477">
    <property type="entry name" value="RT_dom"/>
</dbReference>
<keyword evidence="3" id="KW-1185">Reference proteome</keyword>
<dbReference type="AlphaFoldDB" id="A0A3R7A1I8"/>